<accession>A0ABV5W4L1</accession>
<proteinExistence type="predicted"/>
<keyword evidence="1" id="KW-0812">Transmembrane</keyword>
<dbReference type="Proteomes" id="UP001589619">
    <property type="component" value="Unassembled WGS sequence"/>
</dbReference>
<dbReference type="EMBL" id="JBHMAG010000018">
    <property type="protein sequence ID" value="MFB9755332.1"/>
    <property type="molecule type" value="Genomic_DNA"/>
</dbReference>
<organism evidence="2 3">
    <name type="scientific">Paenibacillus hodogayensis</name>
    <dbReference type="NCBI Taxonomy" id="279208"/>
    <lineage>
        <taxon>Bacteria</taxon>
        <taxon>Bacillati</taxon>
        <taxon>Bacillota</taxon>
        <taxon>Bacilli</taxon>
        <taxon>Bacillales</taxon>
        <taxon>Paenibacillaceae</taxon>
        <taxon>Paenibacillus</taxon>
    </lineage>
</organism>
<sequence>MKFNAFVWAYLFSGCWLLLMIRYVPHNEVYLTFAPRPWTFIVVNGITHGPILLSLVAADWYSRKTKKR</sequence>
<protein>
    <recommendedName>
        <fullName evidence="4">DUF3817 domain-containing protein</fullName>
    </recommendedName>
</protein>
<gene>
    <name evidence="2" type="ORF">ACFFNY_27470</name>
</gene>
<evidence type="ECO:0000313" key="3">
    <source>
        <dbReference type="Proteomes" id="UP001589619"/>
    </source>
</evidence>
<keyword evidence="1" id="KW-0472">Membrane</keyword>
<reference evidence="2 3" key="1">
    <citation type="submission" date="2024-09" db="EMBL/GenBank/DDBJ databases">
        <authorList>
            <person name="Sun Q."/>
            <person name="Mori K."/>
        </authorList>
    </citation>
    <scope>NUCLEOTIDE SEQUENCE [LARGE SCALE GENOMIC DNA]</scope>
    <source>
        <strain evidence="2 3">JCM 12520</strain>
    </source>
</reference>
<dbReference type="RefSeq" id="WP_344908138.1">
    <property type="nucleotide sequence ID" value="NZ_BAAAYO010000006.1"/>
</dbReference>
<comment type="caution">
    <text evidence="2">The sequence shown here is derived from an EMBL/GenBank/DDBJ whole genome shotgun (WGS) entry which is preliminary data.</text>
</comment>
<keyword evidence="3" id="KW-1185">Reference proteome</keyword>
<evidence type="ECO:0000256" key="1">
    <source>
        <dbReference type="SAM" id="Phobius"/>
    </source>
</evidence>
<name>A0ABV5W4L1_9BACL</name>
<feature type="transmembrane region" description="Helical" evidence="1">
    <location>
        <begin position="7"/>
        <end position="25"/>
    </location>
</feature>
<evidence type="ECO:0000313" key="2">
    <source>
        <dbReference type="EMBL" id="MFB9755332.1"/>
    </source>
</evidence>
<feature type="transmembrane region" description="Helical" evidence="1">
    <location>
        <begin position="37"/>
        <end position="58"/>
    </location>
</feature>
<evidence type="ECO:0008006" key="4">
    <source>
        <dbReference type="Google" id="ProtNLM"/>
    </source>
</evidence>
<dbReference type="PROSITE" id="PS51257">
    <property type="entry name" value="PROKAR_LIPOPROTEIN"/>
    <property type="match status" value="1"/>
</dbReference>
<keyword evidence="1" id="KW-1133">Transmembrane helix</keyword>